<feature type="transmembrane region" description="Helical" evidence="9">
    <location>
        <begin position="120"/>
        <end position="143"/>
    </location>
</feature>
<feature type="transmembrane region" description="Helical" evidence="9">
    <location>
        <begin position="413"/>
        <end position="433"/>
    </location>
</feature>
<dbReference type="CDD" id="cd17321">
    <property type="entry name" value="MFS_MMR_MDR_like"/>
    <property type="match status" value="1"/>
</dbReference>
<reference evidence="11 12" key="1">
    <citation type="submission" date="2024-07" db="EMBL/GenBank/DDBJ databases">
        <title>Whole genome sequencing of Prodigiosin pigment-producing Streptomyces salinarius isolated from rhizosphere soil of Arachis hypogaea.</title>
        <authorList>
            <person name="Vidhya A."/>
            <person name="Ramya S."/>
        </authorList>
    </citation>
    <scope>NUCLEOTIDE SEQUENCE [LARGE SCALE GENOMIC DNA]</scope>
    <source>
        <strain evidence="11 12">VRMG2420</strain>
    </source>
</reference>
<evidence type="ECO:0000256" key="3">
    <source>
        <dbReference type="ARBA" id="ARBA00022475"/>
    </source>
</evidence>
<evidence type="ECO:0000256" key="7">
    <source>
        <dbReference type="ARBA" id="ARBA00023251"/>
    </source>
</evidence>
<evidence type="ECO:0000256" key="8">
    <source>
        <dbReference type="SAM" id="MobiDB-lite"/>
    </source>
</evidence>
<keyword evidence="6 9" id="KW-0472">Membrane</keyword>
<feature type="transmembrane region" description="Helical" evidence="9">
    <location>
        <begin position="95"/>
        <end position="114"/>
    </location>
</feature>
<keyword evidence="5 9" id="KW-1133">Transmembrane helix</keyword>
<organism evidence="11 12">
    <name type="scientific">Streptomyces salinarius</name>
    <dbReference type="NCBI Taxonomy" id="2762598"/>
    <lineage>
        <taxon>Bacteria</taxon>
        <taxon>Bacillati</taxon>
        <taxon>Actinomycetota</taxon>
        <taxon>Actinomycetes</taxon>
        <taxon>Kitasatosporales</taxon>
        <taxon>Streptomycetaceae</taxon>
        <taxon>Streptomyces</taxon>
    </lineage>
</organism>
<dbReference type="EMBL" id="JBITPR010000011">
    <property type="protein sequence ID" value="MFI7869465.1"/>
    <property type="molecule type" value="Genomic_DNA"/>
</dbReference>
<evidence type="ECO:0000313" key="12">
    <source>
        <dbReference type="Proteomes" id="UP001614264"/>
    </source>
</evidence>
<feature type="transmembrane region" description="Helical" evidence="9">
    <location>
        <begin position="453"/>
        <end position="475"/>
    </location>
</feature>
<dbReference type="Gene3D" id="1.20.1720.10">
    <property type="entry name" value="Multidrug resistance protein D"/>
    <property type="match status" value="1"/>
</dbReference>
<sequence length="488" mass="50155">MTGPEQDVGAEASTAEPGGPPPDPRRWKLLAVLATVQFIIFLDATIVNVALPSIRDSLHFSEQQLTWVVNGYLLTAGGLLLVGGRLGDMLGRRRMFAIGAALFAAASILAAVSANAETLLVARFVQGTAEACAAPAALGMIALTFTDPRESQKAFAIWGGLSGLGATLGVVLSGVLTDLISWRWIFWINVPLALVPLVLVFVFGKESRMEGRRALGPVSAILVTGGMVAAVHGMLQIVTHPVGSAEVLLPLCGGLIALAVFVAVQAKSAHPLLPLAFLRNRVRAAGYVGLTFLNAATAAMFFLLVLYMQNVLDYSPLANGLAWVPYCLTFLLGLQVALATMPKVGARAVITIGLTTAALGMGWLALIPADGSFWSSLLPGMLVLGFGGGYTFPATQTAALSGLSMQDAGLGSGIITTLGQLGQVVGLTALVTVSLTVTADSGASGDEAVVDGFGVGLGIAAVVLLAGALLAAATFGRANRDVAKLART</sequence>
<feature type="domain" description="Major facilitator superfamily (MFS) profile" evidence="10">
    <location>
        <begin position="29"/>
        <end position="479"/>
    </location>
</feature>
<accession>A0ABW8B3E5</accession>
<proteinExistence type="predicted"/>
<feature type="transmembrane region" description="Helical" evidence="9">
    <location>
        <begin position="285"/>
        <end position="308"/>
    </location>
</feature>
<keyword evidence="2" id="KW-0813">Transport</keyword>
<gene>
    <name evidence="11" type="ORF">AB4829_02520</name>
</gene>
<dbReference type="InterPro" id="IPR020846">
    <property type="entry name" value="MFS_dom"/>
</dbReference>
<keyword evidence="3" id="KW-1003">Cell membrane</keyword>
<keyword evidence="12" id="KW-1185">Reference proteome</keyword>
<feature type="transmembrane region" description="Helical" evidence="9">
    <location>
        <begin position="155"/>
        <end position="176"/>
    </location>
</feature>
<evidence type="ECO:0000256" key="9">
    <source>
        <dbReference type="SAM" id="Phobius"/>
    </source>
</evidence>
<dbReference type="InterPro" id="IPR011701">
    <property type="entry name" value="MFS"/>
</dbReference>
<evidence type="ECO:0000313" key="11">
    <source>
        <dbReference type="EMBL" id="MFI7869465.1"/>
    </source>
</evidence>
<dbReference type="PANTHER" id="PTHR42718">
    <property type="entry name" value="MAJOR FACILITATOR SUPERFAMILY MULTIDRUG TRANSPORTER MFSC"/>
    <property type="match status" value="1"/>
</dbReference>
<dbReference type="InterPro" id="IPR036259">
    <property type="entry name" value="MFS_trans_sf"/>
</dbReference>
<feature type="transmembrane region" description="Helical" evidence="9">
    <location>
        <begin position="320"/>
        <end position="341"/>
    </location>
</feature>
<dbReference type="Pfam" id="PF07690">
    <property type="entry name" value="MFS_1"/>
    <property type="match status" value="1"/>
</dbReference>
<comment type="subcellular location">
    <subcellularLocation>
        <location evidence="1">Cell membrane</location>
        <topology evidence="1">Multi-pass membrane protein</topology>
    </subcellularLocation>
</comment>
<evidence type="ECO:0000256" key="4">
    <source>
        <dbReference type="ARBA" id="ARBA00022692"/>
    </source>
</evidence>
<comment type="caution">
    <text evidence="11">The sequence shown here is derived from an EMBL/GenBank/DDBJ whole genome shotgun (WGS) entry which is preliminary data.</text>
</comment>
<evidence type="ECO:0000259" key="10">
    <source>
        <dbReference type="PROSITE" id="PS50850"/>
    </source>
</evidence>
<feature type="transmembrane region" description="Helical" evidence="9">
    <location>
        <begin position="247"/>
        <end position="264"/>
    </location>
</feature>
<dbReference type="PROSITE" id="PS50850">
    <property type="entry name" value="MFS"/>
    <property type="match status" value="1"/>
</dbReference>
<dbReference type="SUPFAM" id="SSF103473">
    <property type="entry name" value="MFS general substrate transporter"/>
    <property type="match status" value="1"/>
</dbReference>
<feature type="transmembrane region" description="Helical" evidence="9">
    <location>
        <begin position="348"/>
        <end position="367"/>
    </location>
</feature>
<dbReference type="Gene3D" id="1.20.1250.20">
    <property type="entry name" value="MFS general substrate transporter like domains"/>
    <property type="match status" value="1"/>
</dbReference>
<name>A0ABW8B3E5_9ACTN</name>
<evidence type="ECO:0000256" key="6">
    <source>
        <dbReference type="ARBA" id="ARBA00023136"/>
    </source>
</evidence>
<evidence type="ECO:0000256" key="2">
    <source>
        <dbReference type="ARBA" id="ARBA00022448"/>
    </source>
</evidence>
<protein>
    <submittedName>
        <fullName evidence="11">MFS transporter</fullName>
    </submittedName>
</protein>
<dbReference type="PANTHER" id="PTHR42718:SF46">
    <property type="entry name" value="BLR6921 PROTEIN"/>
    <property type="match status" value="1"/>
</dbReference>
<feature type="transmembrane region" description="Helical" evidence="9">
    <location>
        <begin position="29"/>
        <end position="52"/>
    </location>
</feature>
<feature type="transmembrane region" description="Helical" evidence="9">
    <location>
        <begin position="64"/>
        <end position="83"/>
    </location>
</feature>
<evidence type="ECO:0000256" key="1">
    <source>
        <dbReference type="ARBA" id="ARBA00004651"/>
    </source>
</evidence>
<dbReference type="Proteomes" id="UP001614264">
    <property type="component" value="Unassembled WGS sequence"/>
</dbReference>
<keyword evidence="4 9" id="KW-0812">Transmembrane</keyword>
<keyword evidence="7" id="KW-0046">Antibiotic resistance</keyword>
<evidence type="ECO:0000256" key="5">
    <source>
        <dbReference type="ARBA" id="ARBA00022989"/>
    </source>
</evidence>
<feature type="transmembrane region" description="Helical" evidence="9">
    <location>
        <begin position="215"/>
        <end position="235"/>
    </location>
</feature>
<feature type="region of interest" description="Disordered" evidence="8">
    <location>
        <begin position="1"/>
        <end position="23"/>
    </location>
</feature>
<feature type="transmembrane region" description="Helical" evidence="9">
    <location>
        <begin position="182"/>
        <end position="203"/>
    </location>
</feature>